<dbReference type="PANTHER" id="PTHR42941:SF1">
    <property type="entry name" value="SLL1037 PROTEIN"/>
    <property type="match status" value="1"/>
</dbReference>
<organism evidence="1 2">
    <name type="scientific">Bacillus manliponensis</name>
    <dbReference type="NCBI Taxonomy" id="574376"/>
    <lineage>
        <taxon>Bacteria</taxon>
        <taxon>Bacillati</taxon>
        <taxon>Bacillota</taxon>
        <taxon>Bacilli</taxon>
        <taxon>Bacillales</taxon>
        <taxon>Bacillaceae</taxon>
        <taxon>Bacillus</taxon>
        <taxon>Bacillus cereus group</taxon>
    </lineage>
</organism>
<name>A0A073K0F6_9BACI</name>
<dbReference type="Proteomes" id="UP000027822">
    <property type="component" value="Unassembled WGS sequence"/>
</dbReference>
<gene>
    <name evidence="1" type="ORF">BAMA_19515</name>
</gene>
<reference evidence="1 2" key="1">
    <citation type="submission" date="2014-06" db="EMBL/GenBank/DDBJ databases">
        <title>Draft genome sequence of Bacillus manliponensis JCM 15802 (MCCC 1A00708).</title>
        <authorList>
            <person name="Lai Q."/>
            <person name="Liu Y."/>
            <person name="Shao Z."/>
        </authorList>
    </citation>
    <scope>NUCLEOTIDE SEQUENCE [LARGE SCALE GENOMIC DNA]</scope>
    <source>
        <strain evidence="1 2">JCM 15802</strain>
    </source>
</reference>
<comment type="caution">
    <text evidence="1">The sequence shown here is derived from an EMBL/GenBank/DDBJ whole genome shotgun (WGS) entry which is preliminary data.</text>
</comment>
<dbReference type="SUPFAM" id="SSF53850">
    <property type="entry name" value="Periplasmic binding protein-like II"/>
    <property type="match status" value="1"/>
</dbReference>
<dbReference type="Gene3D" id="3.40.190.10">
    <property type="entry name" value="Periplasmic binding protein-like II"/>
    <property type="match status" value="2"/>
</dbReference>
<dbReference type="PANTHER" id="PTHR42941">
    <property type="entry name" value="SLL1037 PROTEIN"/>
    <property type="match status" value="1"/>
</dbReference>
<dbReference type="AlphaFoldDB" id="A0A073K0F6"/>
<sequence length="338" mass="36707">MKRKNIKVLFTVVAVVLIVLVGFQSAMKNKDKQFVSVATASTGGTYYPIGVGMANIWSTHLKGEHIQASGQSSAGSIENVDLLKKGEAQLAILQGLIATDAYNGEGVFENKPYKDLRTISMLWPNVEHFVLTNDEIETGTISDIKGNRFSVGPQASGAEQSTLVMMEGLQLTKKDITPEYLGYDDTISAMRDGRLDGGSLPAGIPASAITDMYASGVPASVLEVTDEQLTAINKISHSWYRFVIPKGTYPKVNKDIQTIAQPNILSVSSELDEKTVYLLTKTLYENLDEMHGVHSAAKNIQLETALDGISVPLHIGAYKYFKEAGIEIPDKLVPPEAK</sequence>
<dbReference type="Pfam" id="PF16868">
    <property type="entry name" value="NMT1_3"/>
    <property type="match status" value="1"/>
</dbReference>
<evidence type="ECO:0000313" key="2">
    <source>
        <dbReference type="Proteomes" id="UP000027822"/>
    </source>
</evidence>
<dbReference type="EMBL" id="JOTN01000005">
    <property type="protein sequence ID" value="KEK19955.1"/>
    <property type="molecule type" value="Genomic_DNA"/>
</dbReference>
<dbReference type="InterPro" id="IPR011852">
    <property type="entry name" value="TRAP_TAXI"/>
</dbReference>
<proteinExistence type="predicted"/>
<keyword evidence="2" id="KW-1185">Reference proteome</keyword>
<dbReference type="OrthoDB" id="9776669at2"/>
<dbReference type="STRING" id="574376.BAMA_19515"/>
<accession>A0A073K0F6</accession>
<dbReference type="RefSeq" id="WP_034638201.1">
    <property type="nucleotide sequence ID" value="NZ_CBCSJC010000007.1"/>
</dbReference>
<dbReference type="NCBIfam" id="TIGR02122">
    <property type="entry name" value="TRAP_TAXI"/>
    <property type="match status" value="1"/>
</dbReference>
<protein>
    <submittedName>
        <fullName evidence="1">C4-dicarboxylate ABC transporter substrate-binding protein</fullName>
    </submittedName>
</protein>
<dbReference type="CDD" id="cd13520">
    <property type="entry name" value="PBP2_TAXI_TRAP"/>
    <property type="match status" value="1"/>
</dbReference>
<evidence type="ECO:0000313" key="1">
    <source>
        <dbReference type="EMBL" id="KEK19955.1"/>
    </source>
</evidence>
<dbReference type="eggNOG" id="COG2358">
    <property type="taxonomic scope" value="Bacteria"/>
</dbReference>